<dbReference type="RefSeq" id="WP_253836826.1">
    <property type="nucleotide sequence ID" value="NZ_JAMTCS010000008.1"/>
</dbReference>
<organism evidence="1 2">
    <name type="scientific">Promicromonospora thailandica</name>
    <dbReference type="NCBI Taxonomy" id="765201"/>
    <lineage>
        <taxon>Bacteria</taxon>
        <taxon>Bacillati</taxon>
        <taxon>Actinomycetota</taxon>
        <taxon>Actinomycetes</taxon>
        <taxon>Micrococcales</taxon>
        <taxon>Promicromonosporaceae</taxon>
        <taxon>Promicromonospora</taxon>
    </lineage>
</organism>
<keyword evidence="2" id="KW-1185">Reference proteome</keyword>
<dbReference type="Proteomes" id="UP001139493">
    <property type="component" value="Unassembled WGS sequence"/>
</dbReference>
<evidence type="ECO:0000313" key="1">
    <source>
        <dbReference type="EMBL" id="MCP2265587.1"/>
    </source>
</evidence>
<evidence type="ECO:0000313" key="2">
    <source>
        <dbReference type="Proteomes" id="UP001139493"/>
    </source>
</evidence>
<protein>
    <submittedName>
        <fullName evidence="1">Uncharacterized protein</fullName>
    </submittedName>
</protein>
<dbReference type="EMBL" id="JAMTCS010000008">
    <property type="protein sequence ID" value="MCP2265587.1"/>
    <property type="molecule type" value="Genomic_DNA"/>
</dbReference>
<comment type="caution">
    <text evidence="1">The sequence shown here is derived from an EMBL/GenBank/DDBJ whole genome shotgun (WGS) entry which is preliminary data.</text>
</comment>
<accession>A0A9X2G5A5</accession>
<proteinExistence type="predicted"/>
<sequence length="112" mass="12392">MAEHRKFMRFLVDLEIEVTDPTAAAAYTMDFRRDDEGNIAMAPYPTVEDQMQGTLSRVLSAALVQGGAEAGFKYLSASVLPRFLAEGGEKYTQVTLPEMPARRDDGTFPDID</sequence>
<gene>
    <name evidence="1" type="ORF">APR03_002943</name>
</gene>
<dbReference type="AlphaFoldDB" id="A0A9X2G5A5"/>
<name>A0A9X2G5A5_9MICO</name>
<reference evidence="1" key="1">
    <citation type="submission" date="2022-06" db="EMBL/GenBank/DDBJ databases">
        <title>Genomic Encyclopedia of Archaeal and Bacterial Type Strains, Phase II (KMG-II): from individual species to whole genera.</title>
        <authorList>
            <person name="Goeker M."/>
        </authorList>
    </citation>
    <scope>NUCLEOTIDE SEQUENCE</scope>
    <source>
        <strain evidence="1">DSM 26652</strain>
    </source>
</reference>